<gene>
    <name evidence="4" type="ORF">D7M11_11105</name>
</gene>
<dbReference type="Proteomes" id="UP000282311">
    <property type="component" value="Unassembled WGS sequence"/>
</dbReference>
<dbReference type="InterPro" id="IPR038734">
    <property type="entry name" value="YhaN_AAA"/>
</dbReference>
<reference evidence="4 5" key="1">
    <citation type="journal article" date="2007" name="Int. J. Syst. Evol. Microbiol.">
        <title>Paenibacillus ginsengarvi sp. nov., isolated from soil from ginseng cultivation.</title>
        <authorList>
            <person name="Yoon M.H."/>
            <person name="Ten L.N."/>
            <person name="Im W.T."/>
        </authorList>
    </citation>
    <scope>NUCLEOTIDE SEQUENCE [LARGE SCALE GENOMIC DNA]</scope>
    <source>
        <strain evidence="4 5">KCTC 13059</strain>
    </source>
</reference>
<feature type="compositionally biased region" description="Low complexity" evidence="2">
    <location>
        <begin position="34"/>
        <end position="48"/>
    </location>
</feature>
<feature type="region of interest" description="Disordered" evidence="2">
    <location>
        <begin position="1"/>
        <end position="54"/>
    </location>
</feature>
<name>A0A3B0CL23_9BACL</name>
<keyword evidence="5" id="KW-1185">Reference proteome</keyword>
<dbReference type="SUPFAM" id="SSF52540">
    <property type="entry name" value="P-loop containing nucleoside triphosphate hydrolases"/>
    <property type="match status" value="2"/>
</dbReference>
<feature type="domain" description="YhaN AAA" evidence="3">
    <location>
        <begin position="282"/>
        <end position="387"/>
    </location>
</feature>
<keyword evidence="1" id="KW-0175">Coiled coil</keyword>
<feature type="coiled-coil region" evidence="1">
    <location>
        <begin position="554"/>
        <end position="602"/>
    </location>
</feature>
<evidence type="ECO:0000259" key="3">
    <source>
        <dbReference type="Pfam" id="PF13514"/>
    </source>
</evidence>
<sequence length="1247" mass="135472">MRGRGGRPTLDRKVSPYGPRAASSGVRPGGNDPRAGGRASGVAAAANGNRRRGGLRLDRVHSSADRAGVEYAARGRAQRFSRRSAGAVGLSCLGTRPITRVVLRGGAIPAACPSEGWSYTGPAAGGGAGRLAEGGGNNCGRLSRRGGGLGRMNIRDIRIDAFGQMQGRRFAPERAVTLFYGPNEAGKSTLMAFIRAILFGIPPRSAAADSGYEPLSGGPYGGALTLETEDGATYRVERVFAGSLGTGGRGRSGGGRLRVTRLGDAADPAAIAVPAITAGKQAGGSADEALLKQLLGGVQGELFRSVFAFGLGELQELGTLQTDEVAGFLYSAGWGAQGAAIASAERRLAQEMDRGYRPRGKTQEIALLVKRLEDEQSALRRSKEKTAQYMAWQEEAGRLEREIAETAEALRDVRETAVTLERLRRSREYGLRLLAVDRRLGELPVIGSFPPDALVRFESMLAERQSLGVELSERQAKREELGRRLESLSINEELLGLRPRLDALLERAGAYKDALTAIGAMQTEAEADGQAAAMSLARLGGGWTAAELAAYPLAVADRERMREAKTRRDELKRAEELARAESERASGELEQAERIAAAARARLGEAALALSEAGGEWEPGAAAMRRKLGQLGSDYAEWSRLRQELKFLRQREDDLRLLREPPAAAVRSGGRGRRSRADEGRWRQWLRLALPVAAGAAVAALLWRQGEAALAAVTLAAFAATAWWMRPGAARPPAGGGEAGTVDAFAEERATLSGELKRLEAAIRERVKGWGQPPLALAHAVARDGNGEAALAESWYEETRQAADYWLEARSGLERREAEVAEAAETAAECGRLAERALDKLHEAAGRCAEAEAEWRDWLRDKGINSSLSPDGALEWQLIAEQGKQQLQRRDTLLARLAAAEKEAAAFERDTLALCGPAAQSDPIYALKRRRAEAETEEARSAERELLLRSEAELAVQETLSSRRMNDVAERIAALWCDAEADSEDVFRERERYYAERSALLREREELAAALDSIVGAELREEVLQAARRPPEELDAELERLSARQAELERGLDERRDRRGRLRGDMEKLEDGEEHADKLQRVQETVAELEQAARRWAISALALGLFGKTRSLYETERQPAVLRRASGYFAAMTGGRYSRIAAPVGENRLLAVNPDGEPIDSAKLSRGAAEQLYLAMRFALADETAPAVCLPLVMDDIFVNFDGDRLRRCLELLPPLAERRQLLLFTCHEHIIRAASAAVPGLHVVRL</sequence>
<feature type="coiled-coil region" evidence="1">
    <location>
        <begin position="365"/>
        <end position="416"/>
    </location>
</feature>
<organism evidence="4 5">
    <name type="scientific">Paenibacillus ginsengarvi</name>
    <dbReference type="NCBI Taxonomy" id="400777"/>
    <lineage>
        <taxon>Bacteria</taxon>
        <taxon>Bacillati</taxon>
        <taxon>Bacillota</taxon>
        <taxon>Bacilli</taxon>
        <taxon>Bacillales</taxon>
        <taxon>Paenibacillaceae</taxon>
        <taxon>Paenibacillus</taxon>
    </lineage>
</organism>
<dbReference type="PANTHER" id="PTHR41259">
    <property type="entry name" value="DOUBLE-STRAND BREAK REPAIR RAD50 ATPASE, PUTATIVE-RELATED"/>
    <property type="match status" value="1"/>
</dbReference>
<dbReference type="InterPro" id="IPR027417">
    <property type="entry name" value="P-loop_NTPase"/>
</dbReference>
<dbReference type="PANTHER" id="PTHR41259:SF1">
    <property type="entry name" value="DOUBLE-STRAND BREAK REPAIR RAD50 ATPASE, PUTATIVE-RELATED"/>
    <property type="match status" value="1"/>
</dbReference>
<dbReference type="Pfam" id="PF13514">
    <property type="entry name" value="AAA_27"/>
    <property type="match status" value="2"/>
</dbReference>
<dbReference type="AlphaFoldDB" id="A0A3B0CL23"/>
<comment type="caution">
    <text evidence="4">The sequence shown here is derived from an EMBL/GenBank/DDBJ whole genome shotgun (WGS) entry which is preliminary data.</text>
</comment>
<proteinExistence type="predicted"/>
<feature type="coiled-coil region" evidence="1">
    <location>
        <begin position="890"/>
        <end position="945"/>
    </location>
</feature>
<feature type="domain" description="YhaN AAA" evidence="3">
    <location>
        <begin position="152"/>
        <end position="206"/>
    </location>
</feature>
<protein>
    <recommendedName>
        <fullName evidence="3">YhaN AAA domain-containing protein</fullName>
    </recommendedName>
</protein>
<dbReference type="Gene3D" id="3.40.50.300">
    <property type="entry name" value="P-loop containing nucleotide triphosphate hydrolases"/>
    <property type="match status" value="2"/>
</dbReference>
<evidence type="ECO:0000256" key="2">
    <source>
        <dbReference type="SAM" id="MobiDB-lite"/>
    </source>
</evidence>
<evidence type="ECO:0000313" key="5">
    <source>
        <dbReference type="Proteomes" id="UP000282311"/>
    </source>
</evidence>
<dbReference type="EMBL" id="RBAH01000006">
    <property type="protein sequence ID" value="RKN85057.1"/>
    <property type="molecule type" value="Genomic_DNA"/>
</dbReference>
<feature type="coiled-coil region" evidence="1">
    <location>
        <begin position="1038"/>
        <end position="1099"/>
    </location>
</feature>
<evidence type="ECO:0000256" key="1">
    <source>
        <dbReference type="SAM" id="Coils"/>
    </source>
</evidence>
<evidence type="ECO:0000313" key="4">
    <source>
        <dbReference type="EMBL" id="RKN85057.1"/>
    </source>
</evidence>
<accession>A0A3B0CL23</accession>